<dbReference type="GO" id="GO:0033540">
    <property type="term" value="P:fatty acid beta-oxidation using acyl-CoA oxidase"/>
    <property type="evidence" value="ECO:0007669"/>
    <property type="project" value="TreeGrafter"/>
</dbReference>
<dbReference type="SUPFAM" id="SSF47203">
    <property type="entry name" value="Acyl-CoA dehydrogenase C-terminal domain-like"/>
    <property type="match status" value="1"/>
</dbReference>
<dbReference type="GO" id="GO:0005777">
    <property type="term" value="C:peroxisome"/>
    <property type="evidence" value="ECO:0007669"/>
    <property type="project" value="UniProtKB-SubCell"/>
</dbReference>
<dbReference type="FunFam" id="1.20.140.10:FF:000013">
    <property type="entry name" value="Acyl-coenzyme A oxidase"/>
    <property type="match status" value="1"/>
</dbReference>
<comment type="pathway">
    <text evidence="3">Lipid metabolism; peroxisomal fatty acid beta-oxidation.</text>
</comment>
<accession>A0A814SLC8</accession>
<dbReference type="PANTHER" id="PTHR10909">
    <property type="entry name" value="ELECTRON TRANSPORT OXIDOREDUCTASE"/>
    <property type="match status" value="1"/>
</dbReference>
<evidence type="ECO:0000256" key="6">
    <source>
        <dbReference type="ARBA" id="ARBA00022827"/>
    </source>
</evidence>
<evidence type="ECO:0000256" key="9">
    <source>
        <dbReference type="ARBA" id="ARBA00023098"/>
    </source>
</evidence>
<gene>
    <name evidence="12" type="ORF">VCS650_LOCUS22695</name>
</gene>
<keyword evidence="7" id="KW-0276">Fatty acid metabolism</keyword>
<dbReference type="InterPro" id="IPR036250">
    <property type="entry name" value="AcylCo_DH-like_C"/>
</dbReference>
<dbReference type="Gene3D" id="1.20.140.10">
    <property type="entry name" value="Butyryl-CoA Dehydrogenase, subunit A, domain 3"/>
    <property type="match status" value="1"/>
</dbReference>
<feature type="non-terminal residue" evidence="12">
    <location>
        <position position="1"/>
    </location>
</feature>
<evidence type="ECO:0000256" key="4">
    <source>
        <dbReference type="ARBA" id="ARBA00006288"/>
    </source>
</evidence>
<dbReference type="AlphaFoldDB" id="A0A814SLC8"/>
<dbReference type="OrthoDB" id="538336at2759"/>
<comment type="caution">
    <text evidence="12">The sequence shown here is derived from an EMBL/GenBank/DDBJ whole genome shotgun (WGS) entry which is preliminary data.</text>
</comment>
<comment type="subcellular location">
    <subcellularLocation>
        <location evidence="2">Peroxisome</location>
    </subcellularLocation>
</comment>
<dbReference type="GO" id="GO:0055088">
    <property type="term" value="P:lipid homeostasis"/>
    <property type="evidence" value="ECO:0007669"/>
    <property type="project" value="TreeGrafter"/>
</dbReference>
<comment type="similarity">
    <text evidence="4">Belongs to the acyl-CoA oxidase family.</text>
</comment>
<reference evidence="12" key="1">
    <citation type="submission" date="2021-02" db="EMBL/GenBank/DDBJ databases">
        <authorList>
            <person name="Nowell W R."/>
        </authorList>
    </citation>
    <scope>NUCLEOTIDE SEQUENCE</scope>
</reference>
<dbReference type="PANTHER" id="PTHR10909:SF250">
    <property type="entry name" value="PEROXISOMAL ACYL-COENZYME A OXIDASE 1"/>
    <property type="match status" value="1"/>
</dbReference>
<protein>
    <recommendedName>
        <fullName evidence="11">Acyl-CoA oxidase C-terminal domain-containing protein</fullName>
    </recommendedName>
</protein>
<evidence type="ECO:0000256" key="10">
    <source>
        <dbReference type="ARBA" id="ARBA00023140"/>
    </source>
</evidence>
<keyword evidence="5" id="KW-0285">Flavoprotein</keyword>
<dbReference type="GO" id="GO:0071949">
    <property type="term" value="F:FAD binding"/>
    <property type="evidence" value="ECO:0007669"/>
    <property type="project" value="InterPro"/>
</dbReference>
<evidence type="ECO:0000256" key="1">
    <source>
        <dbReference type="ARBA" id="ARBA00001974"/>
    </source>
</evidence>
<proteinExistence type="inferred from homology"/>
<evidence type="ECO:0000256" key="8">
    <source>
        <dbReference type="ARBA" id="ARBA00023002"/>
    </source>
</evidence>
<keyword evidence="8" id="KW-0560">Oxidoreductase</keyword>
<keyword evidence="9" id="KW-0443">Lipid metabolism</keyword>
<keyword evidence="10" id="KW-0576">Peroxisome</keyword>
<dbReference type="GO" id="GO:0005504">
    <property type="term" value="F:fatty acid binding"/>
    <property type="evidence" value="ECO:0007669"/>
    <property type="project" value="TreeGrafter"/>
</dbReference>
<keyword evidence="6" id="KW-0274">FAD</keyword>
<dbReference type="Proteomes" id="UP000663891">
    <property type="component" value="Unassembled WGS sequence"/>
</dbReference>
<dbReference type="GO" id="GO:0003997">
    <property type="term" value="F:acyl-CoA oxidase activity"/>
    <property type="evidence" value="ECO:0007669"/>
    <property type="project" value="InterPro"/>
</dbReference>
<feature type="domain" description="Acyl-CoA oxidase C-terminal" evidence="11">
    <location>
        <begin position="21"/>
        <end position="192"/>
    </location>
</feature>
<name>A0A814SLC8_9BILA</name>
<dbReference type="Pfam" id="PF01756">
    <property type="entry name" value="ACOX"/>
    <property type="match status" value="1"/>
</dbReference>
<dbReference type="InterPro" id="IPR012258">
    <property type="entry name" value="Acyl-CoA_oxidase"/>
</dbReference>
<organism evidence="12 13">
    <name type="scientific">Adineta steineri</name>
    <dbReference type="NCBI Taxonomy" id="433720"/>
    <lineage>
        <taxon>Eukaryota</taxon>
        <taxon>Metazoa</taxon>
        <taxon>Spiralia</taxon>
        <taxon>Gnathifera</taxon>
        <taxon>Rotifera</taxon>
        <taxon>Eurotatoria</taxon>
        <taxon>Bdelloidea</taxon>
        <taxon>Adinetida</taxon>
        <taxon>Adinetidae</taxon>
        <taxon>Adineta</taxon>
    </lineage>
</organism>
<evidence type="ECO:0000256" key="2">
    <source>
        <dbReference type="ARBA" id="ARBA00004275"/>
    </source>
</evidence>
<sequence>IGSSVAYLQMPLWSSTTCMNLNDYCRLFESRSQLLIKEIYTKMLESSSSSPYDIFINNSIQLVHIAKAHMETFFIRAFYEQVGKASQHSTIALALEQLFYVFTIHTLCNQSTDFIRLKLLSADQIYELETHTLPDMYTRLRPNLVALVDAFDLHDFELNSCLGRYDGQAYEALMERARLNPSNRHRVHPVWLSVKQGTLSKL</sequence>
<evidence type="ECO:0000256" key="3">
    <source>
        <dbReference type="ARBA" id="ARBA00004846"/>
    </source>
</evidence>
<evidence type="ECO:0000256" key="7">
    <source>
        <dbReference type="ARBA" id="ARBA00022832"/>
    </source>
</evidence>
<dbReference type="InterPro" id="IPR002655">
    <property type="entry name" value="Acyl-CoA_oxidase_C"/>
</dbReference>
<dbReference type="EMBL" id="CAJNON010000259">
    <property type="protein sequence ID" value="CAF1148925.1"/>
    <property type="molecule type" value="Genomic_DNA"/>
</dbReference>
<evidence type="ECO:0000313" key="12">
    <source>
        <dbReference type="EMBL" id="CAF1148925.1"/>
    </source>
</evidence>
<evidence type="ECO:0000259" key="11">
    <source>
        <dbReference type="Pfam" id="PF01756"/>
    </source>
</evidence>
<evidence type="ECO:0000313" key="13">
    <source>
        <dbReference type="Proteomes" id="UP000663891"/>
    </source>
</evidence>
<comment type="cofactor">
    <cofactor evidence="1">
        <name>FAD</name>
        <dbReference type="ChEBI" id="CHEBI:57692"/>
    </cofactor>
</comment>
<evidence type="ECO:0000256" key="5">
    <source>
        <dbReference type="ARBA" id="ARBA00022630"/>
    </source>
</evidence>